<comment type="caution">
    <text evidence="1">The sequence shown here is derived from an EMBL/GenBank/DDBJ whole genome shotgun (WGS) entry which is preliminary data.</text>
</comment>
<dbReference type="Pfam" id="PF07279">
    <property type="entry name" value="DUF1442"/>
    <property type="match status" value="2"/>
</dbReference>
<dbReference type="AlphaFoldDB" id="A0A8X8AH68"/>
<dbReference type="PANTHER" id="PTHR33593">
    <property type="entry name" value="DUF1442 FAMILY PROTEIN"/>
    <property type="match status" value="1"/>
</dbReference>
<keyword evidence="2" id="KW-1185">Reference proteome</keyword>
<sequence>MKLVWTPDTALKAYVCTVKTCGDFKESSVAELLSAMAADEGSRSEYVKAMHGAGMRETEVLVGEAEEVMAGLVAVDFLVVDCRRRDFVRILRFAKLSHKGAVLACKNAFQQPVSGFKWHGVLERGTRVVKTAYLPVGQGLDMAHIGSNGGKGSSKGGPSRWIKHIDRKSGEENVFRK</sequence>
<name>A0A8X8AH68_POPTO</name>
<reference evidence="1" key="1">
    <citation type="journal article" date="2020" name="bioRxiv">
        <title>Hybrid origin of Populus tomentosa Carr. identified through genome sequencing and phylogenomic analysis.</title>
        <authorList>
            <person name="An X."/>
            <person name="Gao K."/>
            <person name="Chen Z."/>
            <person name="Li J."/>
            <person name="Yang X."/>
            <person name="Yang X."/>
            <person name="Zhou J."/>
            <person name="Guo T."/>
            <person name="Zhao T."/>
            <person name="Huang S."/>
            <person name="Miao D."/>
            <person name="Khan W.U."/>
            <person name="Rao P."/>
            <person name="Ye M."/>
            <person name="Lei B."/>
            <person name="Liao W."/>
            <person name="Wang J."/>
            <person name="Ji L."/>
            <person name="Li Y."/>
            <person name="Guo B."/>
            <person name="Mustafa N.S."/>
            <person name="Li S."/>
            <person name="Yun Q."/>
            <person name="Keller S.R."/>
            <person name="Mao J."/>
            <person name="Zhang R."/>
            <person name="Strauss S.H."/>
        </authorList>
    </citation>
    <scope>NUCLEOTIDE SEQUENCE</scope>
    <source>
        <strain evidence="1">GM15</strain>
        <tissue evidence="1">Leaf</tissue>
    </source>
</reference>
<organism evidence="1 2">
    <name type="scientific">Populus tomentosa</name>
    <name type="common">Chinese white poplar</name>
    <dbReference type="NCBI Taxonomy" id="118781"/>
    <lineage>
        <taxon>Eukaryota</taxon>
        <taxon>Viridiplantae</taxon>
        <taxon>Streptophyta</taxon>
        <taxon>Embryophyta</taxon>
        <taxon>Tracheophyta</taxon>
        <taxon>Spermatophyta</taxon>
        <taxon>Magnoliopsida</taxon>
        <taxon>eudicotyledons</taxon>
        <taxon>Gunneridae</taxon>
        <taxon>Pentapetalae</taxon>
        <taxon>rosids</taxon>
        <taxon>fabids</taxon>
        <taxon>Malpighiales</taxon>
        <taxon>Salicaceae</taxon>
        <taxon>Saliceae</taxon>
        <taxon>Populus</taxon>
    </lineage>
</organism>
<dbReference type="InterPro" id="IPR009902">
    <property type="entry name" value="DUF1442"/>
</dbReference>
<gene>
    <name evidence="1" type="ORF">POTOM_008285</name>
</gene>
<accession>A0A8X8AH68</accession>
<dbReference type="OrthoDB" id="685237at2759"/>
<proteinExistence type="predicted"/>
<dbReference type="EMBL" id="JAAWWB010000003">
    <property type="protein sequence ID" value="KAG6786677.1"/>
    <property type="molecule type" value="Genomic_DNA"/>
</dbReference>
<protein>
    <submittedName>
        <fullName evidence="1">Uncharacterized protein</fullName>
    </submittedName>
</protein>
<dbReference type="PANTHER" id="PTHR33593:SF28">
    <property type="entry name" value="ANKYRIN REPEAT_KH DOMAIN PROTEIN (DUF1442)"/>
    <property type="match status" value="1"/>
</dbReference>
<dbReference type="Proteomes" id="UP000886885">
    <property type="component" value="Chromosome 2A"/>
</dbReference>
<evidence type="ECO:0000313" key="2">
    <source>
        <dbReference type="Proteomes" id="UP000886885"/>
    </source>
</evidence>
<evidence type="ECO:0000313" key="1">
    <source>
        <dbReference type="EMBL" id="KAG6786677.1"/>
    </source>
</evidence>